<dbReference type="GO" id="GO:0004555">
    <property type="term" value="F:alpha,alpha-trehalase activity"/>
    <property type="evidence" value="ECO:0007669"/>
    <property type="project" value="UniProtKB-EC"/>
</dbReference>
<feature type="domain" description="Glycoside hydrolase family 65 central catalytic" evidence="7">
    <location>
        <begin position="651"/>
        <end position="867"/>
    </location>
</feature>
<dbReference type="Gene3D" id="2.70.98.40">
    <property type="entry name" value="Glycoside hydrolase, family 65, N-terminal domain"/>
    <property type="match status" value="1"/>
</dbReference>
<evidence type="ECO:0000259" key="8">
    <source>
        <dbReference type="Pfam" id="PF03636"/>
    </source>
</evidence>
<dbReference type="Gene3D" id="3.90.1150.220">
    <property type="match status" value="1"/>
</dbReference>
<dbReference type="Gene3D" id="1.50.10.10">
    <property type="match status" value="1"/>
</dbReference>
<evidence type="ECO:0000256" key="1">
    <source>
        <dbReference type="ARBA" id="ARBA00001576"/>
    </source>
</evidence>
<comment type="similarity">
    <text evidence="2">Belongs to the glycosyl hydrolase 65 family.</text>
</comment>
<dbReference type="GO" id="GO:0030246">
    <property type="term" value="F:carbohydrate binding"/>
    <property type="evidence" value="ECO:0007669"/>
    <property type="project" value="InterPro"/>
</dbReference>
<dbReference type="Gene3D" id="1.10.10.10">
    <property type="entry name" value="Winged helix-like DNA-binding domain superfamily/Winged helix DNA-binding domain"/>
    <property type="match status" value="1"/>
</dbReference>
<dbReference type="SUPFAM" id="SSF48208">
    <property type="entry name" value="Six-hairpin glycosidases"/>
    <property type="match status" value="1"/>
</dbReference>
<comment type="caution">
    <text evidence="9">The sequence shown here is derived from an EMBL/GenBank/DDBJ whole genome shotgun (WGS) entry which is preliminary data.</text>
</comment>
<evidence type="ECO:0000256" key="6">
    <source>
        <dbReference type="SAM" id="MobiDB-lite"/>
    </source>
</evidence>
<evidence type="ECO:0000256" key="3">
    <source>
        <dbReference type="ARBA" id="ARBA00012757"/>
    </source>
</evidence>
<proteinExistence type="inferred from homology"/>
<dbReference type="Proteomes" id="UP000288859">
    <property type="component" value="Unassembled WGS sequence"/>
</dbReference>
<dbReference type="PANTHER" id="PTHR11051:SF8">
    <property type="entry name" value="PROTEIN-GLUCOSYLGALACTOSYLHYDROXYLYSINE GLUCOSIDASE"/>
    <property type="match status" value="1"/>
</dbReference>
<dbReference type="InterPro" id="IPR037018">
    <property type="entry name" value="GH65_N"/>
</dbReference>
<dbReference type="InterPro" id="IPR005196">
    <property type="entry name" value="Glyco_hydro_65_N"/>
</dbReference>
<evidence type="ECO:0000313" key="9">
    <source>
        <dbReference type="EMBL" id="RVX74066.1"/>
    </source>
</evidence>
<dbReference type="InterPro" id="IPR008928">
    <property type="entry name" value="6-hairpin_glycosidase_sf"/>
</dbReference>
<dbReference type="SUPFAM" id="SSF74650">
    <property type="entry name" value="Galactose mutarotase-like"/>
    <property type="match status" value="1"/>
</dbReference>
<gene>
    <name evidence="9" type="ORF">B0A52_01898</name>
</gene>
<dbReference type="GO" id="GO:0030915">
    <property type="term" value="C:Smc5-Smc6 complex"/>
    <property type="evidence" value="ECO:0007669"/>
    <property type="project" value="InterPro"/>
</dbReference>
<keyword evidence="5" id="KW-0325">Glycoprotein</keyword>
<dbReference type="InterPro" id="IPR012341">
    <property type="entry name" value="6hp_glycosidase-like_sf"/>
</dbReference>
<dbReference type="InterPro" id="IPR011513">
    <property type="entry name" value="Nse1"/>
</dbReference>
<dbReference type="Pfam" id="PF07574">
    <property type="entry name" value="SMC_Nse1"/>
    <property type="match status" value="1"/>
</dbReference>
<dbReference type="EC" id="3.2.1.28" evidence="3"/>
<dbReference type="GO" id="GO:0009277">
    <property type="term" value="C:fungal-type cell wall"/>
    <property type="evidence" value="ECO:0007669"/>
    <property type="project" value="TreeGrafter"/>
</dbReference>
<feature type="region of interest" description="Disordered" evidence="6">
    <location>
        <begin position="146"/>
        <end position="172"/>
    </location>
</feature>
<dbReference type="FunFam" id="1.50.10.10:FF:000032">
    <property type="entry name" value="Vacuolar acid trehalase"/>
    <property type="match status" value="1"/>
</dbReference>
<dbReference type="VEuPathDB" id="FungiDB:PV10_07691"/>
<dbReference type="OrthoDB" id="200349at2759"/>
<feature type="domain" description="Glycoside hydrolase family 65 N-terminal" evidence="8">
    <location>
        <begin position="290"/>
        <end position="558"/>
    </location>
</feature>
<feature type="compositionally biased region" description="Polar residues" evidence="6">
    <location>
        <begin position="1282"/>
        <end position="1294"/>
    </location>
</feature>
<name>A0A438NEB6_EXOME</name>
<evidence type="ECO:0000256" key="2">
    <source>
        <dbReference type="ARBA" id="ARBA00006768"/>
    </source>
</evidence>
<keyword evidence="4" id="KW-0378">Hydrolase</keyword>
<sequence>MSQYPTADDYSDANRAFLQAMLSCSFLTLESARPLLAALQSYNQGTEVLPEDISAEDLNRYVSQANDKVSPLDLEIRTTFHQRTREKVYALVNTTSDAMTQLATSYTPDEIAFVKRILDEMFDGRHNTTRTEAMCLSGIDAIKLGRAPNNRRETQNADADNTNTQSSVGSLSPKEAETLLDKLVQEDWLEKSRAGFYSLSPRALLELKGWLIDTYNEDEDGEKRDKIKTCYACKDIVTVMRYKMRSFPVAIAAMAWMASFTRAQSGNDSTIYETRFENVTWDASNWILTTTNLDQGHYQSRAIAANGYIGINVASLGPFFEADIPVDGDNIQGWPLQNRRQSFATVGGFWDSQETTNRTNFEWLYQYGWDSVISGIPHWSAIIVDLGGDDYLDASTNSSTISDFTSSYDFRQGLLSWTYTWTPTDEASFNISYQLFTHKLYVNQAFVTLNITASNDTNLTIANVLNGDAAVRSTPGDKGAEDGLIYASVQPDGITNVTAWIFAALNATGATANATEQATLDRPYVGNNESSVATGYNVSLEAGRVATFTKFVGIASSDGFDSPRDIARNAAINATDSGFDSSLQAHVEEWRTLLPDSSIDDYSYPENGTLPNDDLIIEASIIAVVNPYYLLQNLISTNAELAAGNASINSHSISVGGLGSDSYAGLVFWDAETWMAPGLVPTFPSAGRSFANYRVERYGQAQANIDTAYQSSKNSTNFTSDAAVFPWTSGRFGNCTASGPCWDYQYHLNGDIGQFFSNYWITSGDTGYFEDSLYPVYDSIASLFSQILEPDGEFYTVKNMTDPDEYANHIDNGGFTVAIISNHLNYANQYRSYFNDTPNDTWTDQAAKVEFSTDVEANIILEYPEQNGSTVVKQADIILITFPLSYTGQNYTAERSLADLDYYAAKQSTDGPGMTYAMFSIIANQVSPSGCSAYTYQHYSYYPYVRAPWYQFSEQLLDSYNDNGGTHPAYPFLTGHGGATQVVLFGYLGLRLIPGFTLYIDPALPPQVPQIRYRTFHFHGHPITAFSNQTHTTLSRNSSLEPAEGAVPNATFSETAIPVVVGGLGSEILGNYSLGPDSSVTIENRNYSRLRTTADNLVQCVPVTSPDDFLPGQFPIAAVDGAASTKWQPVFANQSASITIPTEPGYTVRGLYFDWAQAPPWNYSVYFHNSTLDDPSSTDVNGTEGVLLVVSADGVIEAKYDEEAIFNIEPIQANITTWNFTGSASTSASGNGGSGNETIITARYATLQIWGSLINETHNATYQQGDGATVAEFGIIVDGLDQSQNAPAPQNARSSARKSKRELGRRASAGAPGGRRRRRNDPLAGHYDNIEQDFLLKLGRIGRGLGLD</sequence>
<dbReference type="GO" id="GO:0006281">
    <property type="term" value="P:DNA repair"/>
    <property type="evidence" value="ECO:0007669"/>
    <property type="project" value="InterPro"/>
</dbReference>
<evidence type="ECO:0000259" key="7">
    <source>
        <dbReference type="Pfam" id="PF03632"/>
    </source>
</evidence>
<dbReference type="Pfam" id="PF03636">
    <property type="entry name" value="Glyco_hydro_65N"/>
    <property type="match status" value="1"/>
</dbReference>
<dbReference type="Pfam" id="PF03632">
    <property type="entry name" value="Glyco_hydro_65m"/>
    <property type="match status" value="1"/>
</dbReference>
<protein>
    <recommendedName>
        <fullName evidence="3">alpha,alpha-trehalase</fullName>
        <ecNumber evidence="3">3.2.1.28</ecNumber>
    </recommendedName>
</protein>
<dbReference type="InterPro" id="IPR036388">
    <property type="entry name" value="WH-like_DNA-bd_sf"/>
</dbReference>
<comment type="catalytic activity">
    <reaction evidence="1">
        <text>alpha,alpha-trehalose + H2O = alpha-D-glucose + beta-D-glucose</text>
        <dbReference type="Rhea" id="RHEA:32675"/>
        <dbReference type="ChEBI" id="CHEBI:15377"/>
        <dbReference type="ChEBI" id="CHEBI:15903"/>
        <dbReference type="ChEBI" id="CHEBI:16551"/>
        <dbReference type="ChEBI" id="CHEBI:17925"/>
        <dbReference type="EC" id="3.2.1.28"/>
    </reaction>
</comment>
<dbReference type="GO" id="GO:0005993">
    <property type="term" value="P:trehalose catabolic process"/>
    <property type="evidence" value="ECO:0007669"/>
    <property type="project" value="TreeGrafter"/>
</dbReference>
<dbReference type="PANTHER" id="PTHR11051">
    <property type="entry name" value="GLYCOSYL HYDROLASE-RELATED"/>
    <property type="match status" value="1"/>
</dbReference>
<evidence type="ECO:0000313" key="10">
    <source>
        <dbReference type="Proteomes" id="UP000288859"/>
    </source>
</evidence>
<evidence type="ECO:0000256" key="5">
    <source>
        <dbReference type="ARBA" id="ARBA00023180"/>
    </source>
</evidence>
<reference evidence="9 10" key="1">
    <citation type="submission" date="2017-03" db="EMBL/GenBank/DDBJ databases">
        <title>Genomes of endolithic fungi from Antarctica.</title>
        <authorList>
            <person name="Coleine C."/>
            <person name="Masonjones S."/>
            <person name="Stajich J.E."/>
        </authorList>
    </citation>
    <scope>NUCLEOTIDE SEQUENCE [LARGE SCALE GENOMIC DNA]</scope>
    <source>
        <strain evidence="9 10">CCFEE 6314</strain>
    </source>
</reference>
<organism evidence="9 10">
    <name type="scientific">Exophiala mesophila</name>
    <name type="common">Black yeast-like fungus</name>
    <dbReference type="NCBI Taxonomy" id="212818"/>
    <lineage>
        <taxon>Eukaryota</taxon>
        <taxon>Fungi</taxon>
        <taxon>Dikarya</taxon>
        <taxon>Ascomycota</taxon>
        <taxon>Pezizomycotina</taxon>
        <taxon>Eurotiomycetes</taxon>
        <taxon>Chaetothyriomycetidae</taxon>
        <taxon>Chaetothyriales</taxon>
        <taxon>Herpotrichiellaceae</taxon>
        <taxon>Exophiala</taxon>
    </lineage>
</organism>
<feature type="compositionally biased region" description="Polar residues" evidence="6">
    <location>
        <begin position="156"/>
        <end position="170"/>
    </location>
</feature>
<evidence type="ECO:0000256" key="4">
    <source>
        <dbReference type="ARBA" id="ARBA00022801"/>
    </source>
</evidence>
<dbReference type="EMBL" id="NAJM01000005">
    <property type="protein sequence ID" value="RVX74066.1"/>
    <property type="molecule type" value="Genomic_DNA"/>
</dbReference>
<dbReference type="VEuPathDB" id="FungiDB:PV10_07692"/>
<dbReference type="InterPro" id="IPR011013">
    <property type="entry name" value="Gal_mutarotase_sf_dom"/>
</dbReference>
<accession>A0A438NEB6</accession>
<feature type="region of interest" description="Disordered" evidence="6">
    <location>
        <begin position="1282"/>
        <end position="1324"/>
    </location>
</feature>
<dbReference type="InterPro" id="IPR005195">
    <property type="entry name" value="Glyco_hydro_65_M"/>
</dbReference>